<feature type="region of interest" description="Disordered" evidence="1">
    <location>
        <begin position="1"/>
        <end position="26"/>
    </location>
</feature>
<evidence type="ECO:0000313" key="2">
    <source>
        <dbReference type="EMBL" id="RPB24206.1"/>
    </source>
</evidence>
<dbReference type="Proteomes" id="UP000267821">
    <property type="component" value="Unassembled WGS sequence"/>
</dbReference>
<gene>
    <name evidence="2" type="ORF">L211DRAFT_849326</name>
</gene>
<dbReference type="EMBL" id="ML121543">
    <property type="protein sequence ID" value="RPB24206.1"/>
    <property type="molecule type" value="Genomic_DNA"/>
</dbReference>
<keyword evidence="3" id="KW-1185">Reference proteome</keyword>
<reference evidence="2 3" key="1">
    <citation type="journal article" date="2018" name="Nat. Ecol. Evol.">
        <title>Pezizomycetes genomes reveal the molecular basis of ectomycorrhizal truffle lifestyle.</title>
        <authorList>
            <person name="Murat C."/>
            <person name="Payen T."/>
            <person name="Noel B."/>
            <person name="Kuo A."/>
            <person name="Morin E."/>
            <person name="Chen J."/>
            <person name="Kohler A."/>
            <person name="Krizsan K."/>
            <person name="Balestrini R."/>
            <person name="Da Silva C."/>
            <person name="Montanini B."/>
            <person name="Hainaut M."/>
            <person name="Levati E."/>
            <person name="Barry K.W."/>
            <person name="Belfiori B."/>
            <person name="Cichocki N."/>
            <person name="Clum A."/>
            <person name="Dockter R.B."/>
            <person name="Fauchery L."/>
            <person name="Guy J."/>
            <person name="Iotti M."/>
            <person name="Le Tacon F."/>
            <person name="Lindquist E.A."/>
            <person name="Lipzen A."/>
            <person name="Malagnac F."/>
            <person name="Mello A."/>
            <person name="Molinier V."/>
            <person name="Miyauchi S."/>
            <person name="Poulain J."/>
            <person name="Riccioni C."/>
            <person name="Rubini A."/>
            <person name="Sitrit Y."/>
            <person name="Splivallo R."/>
            <person name="Traeger S."/>
            <person name="Wang M."/>
            <person name="Zifcakova L."/>
            <person name="Wipf D."/>
            <person name="Zambonelli A."/>
            <person name="Paolocci F."/>
            <person name="Nowrousian M."/>
            <person name="Ottonello S."/>
            <person name="Baldrian P."/>
            <person name="Spatafora J.W."/>
            <person name="Henrissat B."/>
            <person name="Nagy L.G."/>
            <person name="Aury J.M."/>
            <person name="Wincker P."/>
            <person name="Grigoriev I.V."/>
            <person name="Bonfante P."/>
            <person name="Martin F.M."/>
        </authorList>
    </citation>
    <scope>NUCLEOTIDE SEQUENCE [LARGE SCALE GENOMIC DNA]</scope>
    <source>
        <strain evidence="2 3">ATCC MYA-4762</strain>
    </source>
</reference>
<dbReference type="InParanoid" id="A0A3N4LN21"/>
<name>A0A3N4LN21_9PEZI</name>
<evidence type="ECO:0000256" key="1">
    <source>
        <dbReference type="SAM" id="MobiDB-lite"/>
    </source>
</evidence>
<dbReference type="OrthoDB" id="10352018at2759"/>
<feature type="compositionally biased region" description="Basic and acidic residues" evidence="1">
    <location>
        <begin position="239"/>
        <end position="252"/>
    </location>
</feature>
<protein>
    <submittedName>
        <fullName evidence="2">Uncharacterized protein</fullName>
    </submittedName>
</protein>
<dbReference type="AlphaFoldDB" id="A0A3N4LN21"/>
<organism evidence="2 3">
    <name type="scientific">Terfezia boudieri ATCC MYA-4762</name>
    <dbReference type="NCBI Taxonomy" id="1051890"/>
    <lineage>
        <taxon>Eukaryota</taxon>
        <taxon>Fungi</taxon>
        <taxon>Dikarya</taxon>
        <taxon>Ascomycota</taxon>
        <taxon>Pezizomycotina</taxon>
        <taxon>Pezizomycetes</taxon>
        <taxon>Pezizales</taxon>
        <taxon>Pezizaceae</taxon>
        <taxon>Terfezia</taxon>
    </lineage>
</organism>
<feature type="compositionally biased region" description="Polar residues" evidence="1">
    <location>
        <begin position="185"/>
        <end position="197"/>
    </location>
</feature>
<sequence>MQVRTGRRHNDIASSPPTTTEADKLSWDSNDCLHPISAPVQDLGQRVLVHWDRGIDMRSAGPHIMTVLRKIWGAERQLRDKRGTLANRQRSHTTNNSILLLQSLYQTAKWEEILNRYERELDGLVFKRFQLVRVEAQAGKHVPQGAGRVYSKVIGYSLPKVNIKTSIEVCNTNTTILSPVPQGNLDDSMTQPSSDELQQSITIPNEEAQISLELGEAEPEFNDEQDGESKAAAANGQQHTEERQAEEKDSETKGVTAYDYQYTVDRNFDQLNQTLEEASHIDFIEKAQCPKETCIICQAQLPGLKDTHPRLKNSVICLNNIQNMCLLCLGDLWDRYGEFAKQLTPVPGPIAARSKCFL</sequence>
<evidence type="ECO:0000313" key="3">
    <source>
        <dbReference type="Proteomes" id="UP000267821"/>
    </source>
</evidence>
<proteinExistence type="predicted"/>
<accession>A0A3N4LN21</accession>
<feature type="region of interest" description="Disordered" evidence="1">
    <location>
        <begin position="176"/>
        <end position="197"/>
    </location>
</feature>
<feature type="region of interest" description="Disordered" evidence="1">
    <location>
        <begin position="219"/>
        <end position="254"/>
    </location>
</feature>